<evidence type="ECO:0000313" key="1">
    <source>
        <dbReference type="EMBL" id="CAB5119513.1"/>
    </source>
</evidence>
<protein>
    <submittedName>
        <fullName evidence="1">Unannotated protein</fullName>
    </submittedName>
</protein>
<organism evidence="1">
    <name type="scientific">freshwater metagenome</name>
    <dbReference type="NCBI Taxonomy" id="449393"/>
    <lineage>
        <taxon>unclassified sequences</taxon>
        <taxon>metagenomes</taxon>
        <taxon>ecological metagenomes</taxon>
    </lineage>
</organism>
<reference evidence="1" key="1">
    <citation type="submission" date="2020-05" db="EMBL/GenBank/DDBJ databases">
        <authorList>
            <person name="Chiriac C."/>
            <person name="Salcher M."/>
            <person name="Ghai R."/>
            <person name="Kavagutti S V."/>
        </authorList>
    </citation>
    <scope>NUCLEOTIDE SEQUENCE</scope>
</reference>
<gene>
    <name evidence="1" type="ORF">UFOPK4410_00959</name>
</gene>
<sequence>MKRLLSIALISMFLVSTPTHAALTKIVVKPMKLLISVSDSDGVAGFLVVGKSIVLYGTLGENSFARAIDINGQTLWNIALDPNSPSIATAGVVDGVGNIWIAGATSLTRPSPTPSTSPFLNPDNVIAIPEAIQSDLSALAVWKIPAGSSESILFTSQQRSPVLVTGVAADKNGISLVGITRTPKGSSGLVVPVSLEGDFGKPVSIGNSSTTLEAVVRNIDGSTTVTGSSAETIGGKKLAGIIDGVIIKLSKTNTILTVIRSSASKAKRNWNSATSTFLLGGEVVTGNKIESAVTKFSKDYVPVWTYRFLSTGPVFTQGSTYALFASSGVIPQLSKWAPKSPQPLLLKFDAKGAIIEASTAPADQREIIAFVNSKEFGVLCLMQNSQTISFYTVG</sequence>
<proteinExistence type="predicted"/>
<dbReference type="AlphaFoldDB" id="A0A6J7VXJ5"/>
<accession>A0A6J7VXJ5</accession>
<dbReference type="EMBL" id="CAFBRV010000103">
    <property type="protein sequence ID" value="CAB5119513.1"/>
    <property type="molecule type" value="Genomic_DNA"/>
</dbReference>
<name>A0A6J7VXJ5_9ZZZZ</name>